<keyword evidence="11" id="KW-0677">Repeat</keyword>
<dbReference type="EMBL" id="WUBI01000002">
    <property type="protein sequence ID" value="MWV45368.1"/>
    <property type="molecule type" value="Genomic_DNA"/>
</dbReference>
<dbReference type="InterPro" id="IPR013968">
    <property type="entry name" value="PKS_KR"/>
</dbReference>
<dbReference type="Gene3D" id="3.40.50.720">
    <property type="entry name" value="NAD(P)-binding Rossmann-like Domain"/>
    <property type="match status" value="1"/>
</dbReference>
<feature type="active site" description="Proton donor; for dehydratase activity" evidence="15">
    <location>
        <position position="2712"/>
    </location>
</feature>
<dbReference type="PROSITE" id="PS00012">
    <property type="entry name" value="PHOSPHOPANTETHEINE"/>
    <property type="match status" value="1"/>
</dbReference>
<dbReference type="FunFam" id="3.40.50.980:FF:000002">
    <property type="entry name" value="Enterobactin synthetase component F"/>
    <property type="match status" value="1"/>
</dbReference>
<dbReference type="Gene3D" id="2.30.38.10">
    <property type="entry name" value="Luciferase, Domain 3"/>
    <property type="match status" value="2"/>
</dbReference>
<dbReference type="Proteomes" id="UP000460318">
    <property type="component" value="Unassembled WGS sequence"/>
</dbReference>
<dbReference type="InterPro" id="IPR009081">
    <property type="entry name" value="PP-bd_ACP"/>
</dbReference>
<dbReference type="Pfam" id="PF13193">
    <property type="entry name" value="AMP-binding_C"/>
    <property type="match status" value="2"/>
</dbReference>
<feature type="domain" description="Carrier" evidence="16">
    <location>
        <begin position="3273"/>
        <end position="3350"/>
    </location>
</feature>
<evidence type="ECO:0000259" key="18">
    <source>
        <dbReference type="PROSITE" id="PS52019"/>
    </source>
</evidence>
<dbReference type="FunFam" id="3.30.300.30:FF:000015">
    <property type="entry name" value="Nonribosomal peptide synthase SidD"/>
    <property type="match status" value="1"/>
</dbReference>
<feature type="region of interest" description="N-terminal hotdog fold" evidence="15">
    <location>
        <begin position="2506"/>
        <end position="2636"/>
    </location>
</feature>
<dbReference type="GO" id="GO:0017000">
    <property type="term" value="P:antibiotic biosynthetic process"/>
    <property type="evidence" value="ECO:0007669"/>
    <property type="project" value="UniProtKB-KW"/>
</dbReference>
<keyword evidence="7" id="KW-0963">Cytoplasm</keyword>
<evidence type="ECO:0000259" key="17">
    <source>
        <dbReference type="PROSITE" id="PS52004"/>
    </source>
</evidence>
<evidence type="ECO:0000256" key="7">
    <source>
        <dbReference type="ARBA" id="ARBA00022490"/>
    </source>
</evidence>
<dbReference type="UniPathway" id="UPA01003"/>
<keyword evidence="14" id="KW-0511">Multifunctional enzyme</keyword>
<evidence type="ECO:0000256" key="14">
    <source>
        <dbReference type="ARBA" id="ARBA00023268"/>
    </source>
</evidence>
<dbReference type="PROSITE" id="PS00606">
    <property type="entry name" value="KS3_1"/>
    <property type="match status" value="1"/>
</dbReference>
<evidence type="ECO:0000256" key="15">
    <source>
        <dbReference type="PROSITE-ProRule" id="PRU01363"/>
    </source>
</evidence>
<evidence type="ECO:0000256" key="1">
    <source>
        <dbReference type="ARBA" id="ARBA00001957"/>
    </source>
</evidence>
<protein>
    <submittedName>
        <fullName evidence="19">Amino acid adenylation domain-containing protein</fullName>
    </submittedName>
</protein>
<dbReference type="NCBIfam" id="TIGR01733">
    <property type="entry name" value="AA-adenyl-dom"/>
    <property type="match status" value="2"/>
</dbReference>
<dbReference type="GO" id="GO:0031177">
    <property type="term" value="F:phosphopantetheine binding"/>
    <property type="evidence" value="ECO:0007669"/>
    <property type="project" value="InterPro"/>
</dbReference>
<dbReference type="PROSITE" id="PS52019">
    <property type="entry name" value="PKS_MFAS_DH"/>
    <property type="match status" value="1"/>
</dbReference>
<dbReference type="Gene3D" id="3.30.559.30">
    <property type="entry name" value="Nonribosomal peptide synthetase, condensation domain"/>
    <property type="match status" value="1"/>
</dbReference>
<name>A0A7X3LJB4_9BACL</name>
<dbReference type="SUPFAM" id="SSF56801">
    <property type="entry name" value="Acetyl-CoA synthetase-like"/>
    <property type="match status" value="2"/>
</dbReference>
<dbReference type="SMART" id="SM00822">
    <property type="entry name" value="PKS_KR"/>
    <property type="match status" value="1"/>
</dbReference>
<proteinExistence type="inferred from homology"/>
<dbReference type="GO" id="GO:0004315">
    <property type="term" value="F:3-oxoacyl-[acyl-carrier-protein] synthase activity"/>
    <property type="evidence" value="ECO:0007669"/>
    <property type="project" value="InterPro"/>
</dbReference>
<dbReference type="GO" id="GO:0006633">
    <property type="term" value="P:fatty acid biosynthetic process"/>
    <property type="evidence" value="ECO:0007669"/>
    <property type="project" value="InterPro"/>
</dbReference>
<reference evidence="19 20" key="1">
    <citation type="submission" date="2019-12" db="EMBL/GenBank/DDBJ databases">
        <title>Paenibacillus sp. nov., an endophytic bacterium isolated from the stem of Dendrobium.</title>
        <authorList>
            <person name="Zhao R."/>
        </authorList>
    </citation>
    <scope>NUCLEOTIDE SEQUENCE [LARGE SCALE GENOMIC DNA]</scope>
    <source>
        <strain evidence="19 20">HJL G12</strain>
    </source>
</reference>
<dbReference type="SUPFAM" id="SSF53901">
    <property type="entry name" value="Thiolase-like"/>
    <property type="match status" value="3"/>
</dbReference>
<gene>
    <name evidence="19" type="ORF">GRF59_17235</name>
</gene>
<dbReference type="InterPro" id="IPR006162">
    <property type="entry name" value="Ppantetheine_attach_site"/>
</dbReference>
<dbReference type="CDD" id="cd00833">
    <property type="entry name" value="PKS"/>
    <property type="match status" value="3"/>
</dbReference>
<dbReference type="InterPro" id="IPR001242">
    <property type="entry name" value="Condensation_dom"/>
</dbReference>
<dbReference type="InterPro" id="IPR020807">
    <property type="entry name" value="PKS_DH"/>
</dbReference>
<keyword evidence="10" id="KW-0808">Transferase</keyword>
<dbReference type="NCBIfam" id="NF003417">
    <property type="entry name" value="PRK04813.1"/>
    <property type="match status" value="2"/>
</dbReference>
<evidence type="ECO:0000256" key="12">
    <source>
        <dbReference type="ARBA" id="ARBA00023054"/>
    </source>
</evidence>
<dbReference type="InterPro" id="IPR054514">
    <property type="entry name" value="RhiE-like_linker"/>
</dbReference>
<evidence type="ECO:0000256" key="5">
    <source>
        <dbReference type="ARBA" id="ARBA00006432"/>
    </source>
</evidence>
<dbReference type="InterPro" id="IPR016039">
    <property type="entry name" value="Thiolase-like"/>
</dbReference>
<evidence type="ECO:0000256" key="6">
    <source>
        <dbReference type="ARBA" id="ARBA00022450"/>
    </source>
</evidence>
<feature type="active site" description="Proton acceptor; for dehydratase activity" evidence="15">
    <location>
        <position position="2535"/>
    </location>
</feature>
<keyword evidence="13" id="KW-0045">Antibiotic biosynthesis</keyword>
<dbReference type="GO" id="GO:0016491">
    <property type="term" value="F:oxidoreductase activity"/>
    <property type="evidence" value="ECO:0007669"/>
    <property type="project" value="InterPro"/>
</dbReference>
<feature type="domain" description="Carrier" evidence="16">
    <location>
        <begin position="4059"/>
        <end position="4133"/>
    </location>
</feature>
<dbReference type="CDD" id="cd05930">
    <property type="entry name" value="A_NRPS"/>
    <property type="match status" value="1"/>
</dbReference>
<dbReference type="FunFam" id="3.40.50.980:FF:000001">
    <property type="entry name" value="Non-ribosomal peptide synthetase"/>
    <property type="match status" value="2"/>
</dbReference>
<evidence type="ECO:0000313" key="20">
    <source>
        <dbReference type="Proteomes" id="UP000460318"/>
    </source>
</evidence>
<dbReference type="FunFam" id="2.30.38.10:FF:000001">
    <property type="entry name" value="Non-ribosomal peptide synthetase PvdI"/>
    <property type="match status" value="1"/>
</dbReference>
<evidence type="ECO:0000256" key="8">
    <source>
        <dbReference type="ARBA" id="ARBA00022553"/>
    </source>
</evidence>
<dbReference type="GO" id="GO:0005737">
    <property type="term" value="C:cytoplasm"/>
    <property type="evidence" value="ECO:0007669"/>
    <property type="project" value="UniProtKB-SubCell"/>
</dbReference>
<dbReference type="SMART" id="SM00826">
    <property type="entry name" value="PKS_DH"/>
    <property type="match status" value="1"/>
</dbReference>
<dbReference type="Gene3D" id="1.10.1240.100">
    <property type="match status" value="3"/>
</dbReference>
<dbReference type="GO" id="GO:0016874">
    <property type="term" value="F:ligase activity"/>
    <property type="evidence" value="ECO:0007669"/>
    <property type="project" value="UniProtKB-KW"/>
</dbReference>
<accession>A0A7X3LJB4</accession>
<dbReference type="Pfam" id="PF08659">
    <property type="entry name" value="KR"/>
    <property type="match status" value="1"/>
</dbReference>
<dbReference type="SUPFAM" id="SSF47336">
    <property type="entry name" value="ACP-like"/>
    <property type="match status" value="5"/>
</dbReference>
<dbReference type="InterPro" id="IPR010071">
    <property type="entry name" value="AA_adenyl_dom"/>
</dbReference>
<feature type="domain" description="PKS/mFAS DH" evidence="18">
    <location>
        <begin position="2506"/>
        <end position="2806"/>
    </location>
</feature>
<dbReference type="Gene3D" id="3.30.300.30">
    <property type="match status" value="2"/>
</dbReference>
<evidence type="ECO:0000256" key="4">
    <source>
        <dbReference type="ARBA" id="ARBA00004789"/>
    </source>
</evidence>
<dbReference type="InterPro" id="IPR025110">
    <property type="entry name" value="AMP-bd_C"/>
</dbReference>
<dbReference type="InterPro" id="IPR036291">
    <property type="entry name" value="NAD(P)-bd_dom_sf"/>
</dbReference>
<evidence type="ECO:0000256" key="11">
    <source>
        <dbReference type="ARBA" id="ARBA00022737"/>
    </source>
</evidence>
<dbReference type="CDD" id="cd08953">
    <property type="entry name" value="KR_2_SDR_x"/>
    <property type="match status" value="1"/>
</dbReference>
<dbReference type="Pfam" id="PF00550">
    <property type="entry name" value="PP-binding"/>
    <property type="match status" value="5"/>
</dbReference>
<dbReference type="InterPro" id="IPR057326">
    <property type="entry name" value="KR_dom"/>
</dbReference>
<dbReference type="InterPro" id="IPR029479">
    <property type="entry name" value="Nitroreductase"/>
</dbReference>
<dbReference type="InterPro" id="IPR020841">
    <property type="entry name" value="PKS_Beta-ketoAc_synthase_dom"/>
</dbReference>
<dbReference type="Pfam" id="PF14765">
    <property type="entry name" value="PS-DH"/>
    <property type="match status" value="1"/>
</dbReference>
<dbReference type="InterPro" id="IPR049551">
    <property type="entry name" value="PKS_DH_C"/>
</dbReference>
<dbReference type="FunFam" id="3.40.47.10:FF:000019">
    <property type="entry name" value="Polyketide synthase type I"/>
    <property type="match status" value="2"/>
</dbReference>
<evidence type="ECO:0000256" key="3">
    <source>
        <dbReference type="ARBA" id="ARBA00004496"/>
    </source>
</evidence>
<dbReference type="Pfam" id="PF02801">
    <property type="entry name" value="Ketoacyl-synt_C"/>
    <property type="match status" value="3"/>
</dbReference>
<evidence type="ECO:0000313" key="19">
    <source>
        <dbReference type="EMBL" id="MWV45368.1"/>
    </source>
</evidence>
<dbReference type="GO" id="GO:0005886">
    <property type="term" value="C:plasma membrane"/>
    <property type="evidence" value="ECO:0007669"/>
    <property type="project" value="TreeGrafter"/>
</dbReference>
<evidence type="ECO:0000256" key="9">
    <source>
        <dbReference type="ARBA" id="ARBA00022598"/>
    </source>
</evidence>
<feature type="domain" description="Carrier" evidence="16">
    <location>
        <begin position="562"/>
        <end position="637"/>
    </location>
</feature>
<keyword evidence="8" id="KW-0597">Phosphoprotein</keyword>
<dbReference type="InterPro" id="IPR049900">
    <property type="entry name" value="PKS_mFAS_DH"/>
</dbReference>
<dbReference type="Pfam" id="PF00668">
    <property type="entry name" value="Condensation"/>
    <property type="match status" value="1"/>
</dbReference>
<dbReference type="Pfam" id="PF00881">
    <property type="entry name" value="Nitroreductase"/>
    <property type="match status" value="2"/>
</dbReference>
<dbReference type="SMART" id="SM00825">
    <property type="entry name" value="PKS_KS"/>
    <property type="match status" value="3"/>
</dbReference>
<dbReference type="InterPro" id="IPR014030">
    <property type="entry name" value="Ketoacyl_synth_N"/>
</dbReference>
<dbReference type="SUPFAM" id="SSF51735">
    <property type="entry name" value="NAD(P)-binding Rossmann-fold domains"/>
    <property type="match status" value="1"/>
</dbReference>
<dbReference type="Gene3D" id="3.40.47.10">
    <property type="match status" value="3"/>
</dbReference>
<keyword evidence="20" id="KW-1185">Reference proteome</keyword>
<dbReference type="Gene3D" id="3.10.129.110">
    <property type="entry name" value="Polyketide synthase dehydratase"/>
    <property type="match status" value="1"/>
</dbReference>
<organism evidence="19 20">
    <name type="scientific">Paenibacillus dendrobii</name>
    <dbReference type="NCBI Taxonomy" id="2691084"/>
    <lineage>
        <taxon>Bacteria</taxon>
        <taxon>Bacillati</taxon>
        <taxon>Bacillota</taxon>
        <taxon>Bacilli</taxon>
        <taxon>Bacillales</taxon>
        <taxon>Paenibacillaceae</taxon>
        <taxon>Paenibacillus</taxon>
    </lineage>
</organism>
<evidence type="ECO:0000256" key="2">
    <source>
        <dbReference type="ARBA" id="ARBA00003299"/>
    </source>
</evidence>
<dbReference type="InterPro" id="IPR014031">
    <property type="entry name" value="Ketoacyl_synth_C"/>
</dbReference>
<dbReference type="PROSITE" id="PS00455">
    <property type="entry name" value="AMP_BINDING"/>
    <property type="match status" value="2"/>
</dbReference>
<dbReference type="Pfam" id="PF00109">
    <property type="entry name" value="ketoacyl-synt"/>
    <property type="match status" value="3"/>
</dbReference>
<dbReference type="Pfam" id="PF21089">
    <property type="entry name" value="PKS_DH_N"/>
    <property type="match status" value="1"/>
</dbReference>
<comment type="caution">
    <text evidence="19">The sequence shown here is derived from an EMBL/GenBank/DDBJ whole genome shotgun (WGS) entry which is preliminary data.</text>
</comment>
<dbReference type="CDD" id="cd02142">
    <property type="entry name" value="McbC_SagB-like_oxidoreductase"/>
    <property type="match status" value="2"/>
</dbReference>
<dbReference type="InterPro" id="IPR018201">
    <property type="entry name" value="Ketoacyl_synth_AS"/>
</dbReference>
<dbReference type="PANTHER" id="PTHR43775">
    <property type="entry name" value="FATTY ACID SYNTHASE"/>
    <property type="match status" value="1"/>
</dbReference>
<sequence length="5230" mass="580594">MVTGLPISKLDIRQAGHNAGGNDRMHPCLHHYFEEQAARTPHLPAVRFKDEQMSYGELDALTNQCARYLRSIGVGPNRIVGVLMDRSPEMIIALMGILKAGGAYLPLDPAYPEERLLFMLEDAGVTVVLSQAKWQEAWADYDGTFCCLDSHWELAIAPESTGRLDAVATQDDLAYVIYTSGSTGKPKGCMLSHQAICNRLLWMQGQYELDERDRVLQKTPFTFDVSVWELFWPLLAGACLVIAKPGGHKDSHYLVETIVQENITICHFVPSMLRFFIQHPGAGRCTALRHVFTSGEALPYDLMMEAMNRLPAKLHNLYGPTEAAVDVTYWECEDRPDKKVPIGLPITGIQLYILDDQLQEVRRGEEGELHIGGQGLAKGYLNRPEMTEEKFIRNPFSMDQDTRLYKTGDRARLLPDGTIEFLGRIDFQVKLRGNRVELGEIEEVIREYEAVSDCVVAVKESVADDPKLVAYIVANGSPPSPKQLRDYVRSKLPEFMVPNIVVVLDGLPVTQHGKLDRAALPWPLKEETISQDSGLELSVSSAGYAPIQDARPTTSGHGSVIADRANRIQYLLTYLNESLGLVVSGENDDLFDAGATSLTLVQVVDKVQQTYGVQIPVDVLLESPHVKAIVDYVVEHTDARELKQETGKAPRTVIAPSSEILNNRSKVIQLTDGPEGKQKYVQDSYIREFVPSVIPVDQFGRYLSLLRSESVHGELKYLYPSAGGLNAIQTYVFIKEHAVEGLEAGIYYYDPDQHALFVISTPTGLDRTVFTIDDRDMYDDAGFVLFFIAELHAIVPVYQGISSSLVTLDAGYMGQLMADGLEEVGLGASPTAGVDFERIHHLFQLSSNHKFIHCLLGGIPSKDVSRDREVDAWRSTGKLVTDHICDYTGDRTFASFLTIDLKNTLQNMNPQAKAKPDEHPAHLRQFPRGTKTIPLVRQSFAPSHYVRRSSQRDYLDKPLTLQQLGSVLSLFIQTGRKENNGHRIIPSLSGAYGVQAYLYIKENGVENLEEGIYQYDPMTHTLISVSSQLSKPIKGSYTPFNRKQFGKAAFCLFFIGQLDQLKPMYGSDSLHAALLEAGYWGQRLMNRQAEFDIGVCPIGGLDFERIRTDFHLDNHQVLLHSFTCGCFVRELSDELSVHPAAGPILADFTRKREAVQHDMAIVGISGKYPGAEDLETFWANLKTGISSFQTLPEERKKWWKSGGDHPQSASEVTERAGYLNDIDCFDSLLFHISPGEARRMDPQERLCLEAAWACLENAGYTAAGLTQSCGKVGVFIGAMWSDYQNQNTGDSLGNHDVKATSLHSSIANRISYFFNFNGPSLAVNTSCSSALTALHLAGESVKKGECNAAIVIGVNLMTHAYHSDVLESLDFLSQDGTCRPFGAEANGWVAGEGVGALLLKPIEEAERDRDYIHGLIKGTAIGHTGKSARFGAPKSAAQAESIEQALADARVAPESINYIEAAAPGAGLADASEMDAIKKVFQHKFSDNDPCYIGSVKANIGHLESASAMSQIAKVLLQMKYGAIAPTLNTQPRNPFIQLQGSGLDIADTYMSWPVQKQNGQGSVKPFRVLVNAFGATGSGGHIIMEQYIPSYEDRVRRAGHIVIPLSAASREQLNQLAGRLYAYLWNHKQANLTDIGYTLQTGRNEMSERMAFVATSTEDLVRILDNYLQGTKEVSGLYQGIASAEAESAGLPDKKKANLNDPFSIAEHWVRGEEITWEATHQGNERRVPLPTYPFAKESYWMGIDAEESVPTIQRPNLAVEVPGRLAQLEDYLKQRFSEVSEIPTARISAKAALDQYGISSLMITALNAKLERDFGELPKTLFFEYQTLHELAQYLLETYAAQVDALFPSTVSVTDLSEVSAPDLVERQADMKGNKTTLQASSQMDVAIIGVSGRYPQAQNIAEFWEKLKHGVDCITEIPAARWEHGNYYDEQKSAPGKTYSKWGGFIDDVDKFDPLFFNISPREAERLDPQERLFLETVWHTIEDAGYNRKELKRNFHDQVGVFVGVMYGEYQLLNNSDTGSSLISSYASIANRVSYFFDFHGPSIAIDTMCSSSLTALHLAVESMRRGECRAAVVGGVNLSLHPSKYIAHSQLTMSSTDGRCRSFGEGGDGFVPGEGVGALLVKPLDQAVQDGDHIYGVIKGTSVNHGGKTNGYTVPNPAAQSDLITEALESSGIDARTISYVEAHGTGTSLGDPIEISALSRSFGEHTADRQYCAIGSVKSNIGHLEAAAGIAGITKVLLQMQHKQLVPSLHAQTLNPNISFEKTPFTVQQQLRVWEQPSIEMNDGVVATYPRRASVSSFGAGGANAHVILEEYEAQLTDSKEAAHQSEAYAFVLSARNEERLLAYARELSEAWEDEACAVPVLADLAYTLQVGREPLEERLAFLFGSFAELKEKLRSFVEGRGSFSGLFRGQTKENKDALAAFTDDEELQEALDKWLSRKKYTKLLEFWVKGLDLDWQKLYTRERPERISLPVYPFAKERYWIKVNDTPTVAASVAASFLHPLLHRNTSDLSEQRFSSTFTGQEFFLKDHVIHGKSVLPGVAHLEIARAAALLATGRQVDASTAISLKNIVWTRPVMVDVEPAEIHIGLYPEDTGEISYEIYRISGTGSNEHEDDSVVYSQGAVSFITNPLPFYLDLPALQEQCQAKSYSRDVIYETLSAMSMAYGPAFQGIEQLHVGTGQVLARLAMPAGVEGAGEGLVLHPSIMDAALQSSIGLMMGSMESGYEGTVQALKPAVPFALQEIEILYPSATAVWAWIRYSSGSTEDDKVRKLDIDLCDEHGRVQIRIHGFSTRVLEGEASVASSTEHDMLMLEPVWSEQEGSHDLSSLDYEQQIVFLCEMEHLHPTSLETILKNGAPTARCVVLSSGASDISERFQSYVGQIISGIQVALKEKPQGKIFIQVVSSRQQEGQLFSALSGILKTAHLEHARLICQHIELEEQEDAEQLAAKLKMNGLYPGDIRIRYQNGKRWVGGWRENEQLLDDNSVSMIPWKDEGVYLITGGAGGLGLVFAREMVSRAKQVTLILVGRSELRESARNIINDLEALGATVVYKQLDITKTAEVSRFIHEIVQNFGGLHGILHAAGLIRDQLIIHKSAEECREVLGPKVAGLVNLDQATKDLNLDFFLLFSSLSGAMGNPGQADYACANAFMDEFAAYRNSLAASLKRTGQTISVNWPLWKDGGMRLDAASENNMFQHTGMVSMSTDSGFFALYRAFAAKRPQFLVAEGNGERIRRKLLPQAAALITKPAQDVATAQPVMVASTRTGMDNQHAQVQSLLIQQVSKLLKVNPQDIDAHTELSEYGFDSITLTEFANSLNQSYGIDLTPALFYEHSTLQRVAAYLMEAYADIFAVAMKPAEIEPKREELLHQEIHEPLPSLPSGRKSRRFAGNSAVQFTSSPGTQAESPARQSAPEPIAIVGASGTFPMARDLDEFWSNLVQGKDCITEIPLARWDWREYYGDPTKEANKTNIKWGGFIDGVDEFDPLFFGISPREAESMDPQQRLLMTYAWKAIEDAGYSAQSLSGTKTAIFVGTTASGYSELVSRANVAMEGYTSTGMAPSMGPNRMSYFLNVHGPSEPIETACSSSLVAIHRAVSAIESGSCEMAIVGGVNTIVVPSSHMMFNKAGMLCEDGRCKTFSSEANGYVRGEGVGMLFLKKLKDAEEAGDHIYGLIRGTAENHGGRATSLTAPNPRAQADLLVSSYMKAGIDPRTVGYIEAHGTGTELGDPIEINGLKAAFKELYEKTGDSQVLDAHCGLGSVKTNIGHLELAAGIAGVMKCLMQMKHRTLVKSLHSENLNPYIQLKDSPFYIVQEAREWKAIQDEDGNELPRRAGVSSFGFGGANAHVVLEEYIPRNREVHSGAISSRNPALLVLSGKNEARLLEQASLLLRTLEEKRFTDADLEDIAYTLQVGREAMDERLGIIAESIQELVHKLQSVVDGEQGIAGVYRGQIKSSKEAMAIFASDEDMGGIVDVWIAKRKYARMLELWVKGLQFDWNKLYVNRKPSRVSLPTYPFAKERYWVKLDDEENKPNRIKHTTTQIVEHAKEPQNEEWSEAGLEARLTQIIAELVRIPESQLRKDEDLAAYGLDSIGFMGLINTVRELYQVKLSPKQLLAYDTISKLAQYILHEIPGQNQASAASREPDKFMLSSGQKGLWLIHQLAPEGYAYNIPNTYRIRQYLHMDALRAAFRGIALRHPLLRATIRMQDQEPVHVIGSADRISVQTENVAHLTQSQLMQHVSTIARLPFDLEQGPLLRVHVFTLSEHDHILLMNVHHLVFDGTSVLILLRELLQLYAEEVAGGGQAEYLPNGKSYSDFVEWQTQFLQNDEGQASRAYWQEKLAGELPVLNLPMAKPRKEISSFKGASYNIELSSELSARIQSVCLDERVSPFVLMLSALKVLLYRYTNQEDIMIGTAVERRPGTDFQDTIGYFMNMVLIRSHVEGHSTFRHLLQEVRINTLEALEHGDYPFSEIVKDMKGNRQRGDSPLIQVAFIFQNWFQSTDQLVTGEADMNRGQLLQLEHVKDVHQEGEFDLTLEILKMEDRYQVCFKYNPDLFEGGAISRMSEHYMELLRLFTVDHKQTIGKVDYLTTEEKASIAAWNKTEAAFPQDRCVHQLFEDQVERTPDQTAVIFKDQILTYAELNAKANQLARVLRQKGLKPNMVVGIIMERSLEMMVCLFGILKAGGAYLPIDREYPKERMDYLLENSNAKFLILQHQGIAQIEFDGQIISLDQPDSFHADDSNPVCVNKPNDLVYVIYTSGSTGKPKGVMIEHHSLINRLKWTRSVYALSGKDVLLQKTPYTFDCSVWELFCWSIEGAQICFLPPHAEKDPEAIMEAVENNQVTLIHFVPSMLNLFLEYLKGSPSLSRLSTVKRVFTTGEALTVPQVGLFNATLHRVNDTRLMNLYGPTEATIEVSYYDCPTEGTMERIPIGKPMNNVKFYVVNAFDQMQPVGVPGELCIAGVALARGYINNQHLTDEKFVANPFEPGSKMYKTGDLARWLPDGNIEYFGRTDRQVKIRGVRMELGEIEAAILEHALISEACVVVDPEKDRSGNSRLKAYIVTKDGKKLTGEMLKSYLKGSLPEYMIPSVFVQLDVMPLTPHGKLDFKALTAYIEEVAEPLPDKPNRDSNLRSLITTVYQEILELDEIDPHANFFDLGGHSMLLVQVAIQLREVLGREVTPAELFKYPSIQSLVAYFDEPTKPLPFEGSKQKANRQRDMLMKLSQARK</sequence>
<dbReference type="Gene3D" id="1.10.1200.10">
    <property type="entry name" value="ACP-like"/>
    <property type="match status" value="5"/>
</dbReference>
<feature type="domain" description="Carrier" evidence="16">
    <location>
        <begin position="1765"/>
        <end position="1841"/>
    </location>
</feature>
<comment type="pathway">
    <text evidence="4">Antibiotic biosynthesis; bacillaene biosynthesis.</text>
</comment>
<dbReference type="InterPro" id="IPR049552">
    <property type="entry name" value="PKS_DH_N"/>
</dbReference>
<dbReference type="GO" id="GO:0004312">
    <property type="term" value="F:fatty acid synthase activity"/>
    <property type="evidence" value="ECO:0007669"/>
    <property type="project" value="TreeGrafter"/>
</dbReference>
<dbReference type="InterPro" id="IPR020845">
    <property type="entry name" value="AMP-binding_CS"/>
</dbReference>
<dbReference type="RefSeq" id="WP_160498927.1">
    <property type="nucleotide sequence ID" value="NZ_WUBI01000002.1"/>
</dbReference>
<feature type="region of interest" description="C-terminal hotdog fold" evidence="15">
    <location>
        <begin position="2650"/>
        <end position="2806"/>
    </location>
</feature>
<dbReference type="Gene3D" id="3.40.50.980">
    <property type="match status" value="4"/>
</dbReference>
<keyword evidence="12" id="KW-0175">Coiled coil</keyword>
<dbReference type="Pfam" id="PF00501">
    <property type="entry name" value="AMP-binding"/>
    <property type="match status" value="2"/>
</dbReference>
<dbReference type="SUPFAM" id="SSF52777">
    <property type="entry name" value="CoA-dependent acyltransferases"/>
    <property type="match status" value="2"/>
</dbReference>
<dbReference type="InterPro" id="IPR000873">
    <property type="entry name" value="AMP-dep_synth/lig_dom"/>
</dbReference>
<feature type="domain" description="Ketosynthase family 3 (KS3)" evidence="17">
    <location>
        <begin position="1156"/>
        <end position="1587"/>
    </location>
</feature>
<dbReference type="SMART" id="SM00823">
    <property type="entry name" value="PKS_PP"/>
    <property type="match status" value="5"/>
</dbReference>
<dbReference type="SUPFAM" id="SSF55469">
    <property type="entry name" value="FMN-dependent nitroreductase-like"/>
    <property type="match status" value="2"/>
</dbReference>
<dbReference type="Gene3D" id="3.30.559.10">
    <property type="entry name" value="Chloramphenicol acetyltransferase-like domain"/>
    <property type="match status" value="1"/>
</dbReference>
<keyword evidence="6" id="KW-0596">Phosphopantetheine</keyword>
<dbReference type="InterPro" id="IPR050091">
    <property type="entry name" value="PKS_NRPS_Biosynth_Enz"/>
</dbReference>
<dbReference type="CDD" id="cd17646">
    <property type="entry name" value="A_NRPS_AB3403-like"/>
    <property type="match status" value="1"/>
</dbReference>
<comment type="cofactor">
    <cofactor evidence="1">
        <name>pantetheine 4'-phosphate</name>
        <dbReference type="ChEBI" id="CHEBI:47942"/>
    </cofactor>
</comment>
<keyword evidence="9" id="KW-0436">Ligase</keyword>
<feature type="domain" description="Ketosynthase family 3 (KS3)" evidence="17">
    <location>
        <begin position="1885"/>
        <end position="2317"/>
    </location>
</feature>
<comment type="subcellular location">
    <subcellularLocation>
        <location evidence="3">Cytoplasm</location>
    </subcellularLocation>
</comment>
<dbReference type="InterPro" id="IPR000415">
    <property type="entry name" value="Nitroreductase-like"/>
</dbReference>
<dbReference type="InterPro" id="IPR036736">
    <property type="entry name" value="ACP-like_sf"/>
</dbReference>
<dbReference type="Pfam" id="PF22336">
    <property type="entry name" value="RhiE-like_linker"/>
    <property type="match status" value="3"/>
</dbReference>
<dbReference type="FunFam" id="3.40.50.12780:FF:000012">
    <property type="entry name" value="Non-ribosomal peptide synthetase"/>
    <property type="match status" value="2"/>
</dbReference>
<comment type="similarity">
    <text evidence="5">Belongs to the ATP-dependent AMP-binding enzyme family.</text>
</comment>
<dbReference type="SMART" id="SM01294">
    <property type="entry name" value="PKS_PP_betabranch"/>
    <property type="match status" value="1"/>
</dbReference>
<evidence type="ECO:0000256" key="10">
    <source>
        <dbReference type="ARBA" id="ARBA00022679"/>
    </source>
</evidence>
<dbReference type="InterPro" id="IPR042104">
    <property type="entry name" value="PKS_dehydratase_sf"/>
</dbReference>
<evidence type="ECO:0000256" key="13">
    <source>
        <dbReference type="ARBA" id="ARBA00023194"/>
    </source>
</evidence>
<feature type="domain" description="Carrier" evidence="16">
    <location>
        <begin position="5128"/>
        <end position="5203"/>
    </location>
</feature>
<feature type="domain" description="Ketosynthase family 3 (KS3)" evidence="17">
    <location>
        <begin position="3416"/>
        <end position="3853"/>
    </location>
</feature>
<comment type="function">
    <text evidence="2">Involved in some intermediate steps for the synthesis of the antibiotic polyketide bacillaene which is involved in secondary metabolism.</text>
</comment>
<dbReference type="PANTHER" id="PTHR43775:SF37">
    <property type="entry name" value="SI:DKEY-61P9.11"/>
    <property type="match status" value="1"/>
</dbReference>
<dbReference type="InterPro" id="IPR020806">
    <property type="entry name" value="PKS_PP-bd"/>
</dbReference>
<dbReference type="InterPro" id="IPR045851">
    <property type="entry name" value="AMP-bd_C_sf"/>
</dbReference>
<dbReference type="PROSITE" id="PS52004">
    <property type="entry name" value="KS3_2"/>
    <property type="match status" value="3"/>
</dbReference>
<dbReference type="InterPro" id="IPR023213">
    <property type="entry name" value="CAT-like_dom_sf"/>
</dbReference>
<dbReference type="Gene3D" id="3.40.109.10">
    <property type="entry name" value="NADH Oxidase"/>
    <property type="match status" value="2"/>
</dbReference>
<dbReference type="PROSITE" id="PS50075">
    <property type="entry name" value="CARRIER"/>
    <property type="match status" value="5"/>
</dbReference>
<evidence type="ECO:0000259" key="16">
    <source>
        <dbReference type="PROSITE" id="PS50075"/>
    </source>
</evidence>
<dbReference type="GO" id="GO:0071770">
    <property type="term" value="P:DIM/DIP cell wall layer assembly"/>
    <property type="evidence" value="ECO:0007669"/>
    <property type="project" value="TreeGrafter"/>
</dbReference>